<comment type="caution">
    <text evidence="2">The sequence shown here is derived from an EMBL/GenBank/DDBJ whole genome shotgun (WGS) entry which is preliminary data.</text>
</comment>
<feature type="domain" description="Bet v I/Major latex protein" evidence="1">
    <location>
        <begin position="3"/>
        <end position="156"/>
    </location>
</feature>
<dbReference type="InterPro" id="IPR000916">
    <property type="entry name" value="Bet_v_I/MLP"/>
</dbReference>
<dbReference type="OrthoDB" id="1858121at2759"/>
<dbReference type="SMART" id="SM01037">
    <property type="entry name" value="Bet_v_1"/>
    <property type="match status" value="1"/>
</dbReference>
<accession>A0A1R3H7M4</accession>
<gene>
    <name evidence="2" type="ORF">COLO4_30617</name>
</gene>
<evidence type="ECO:0000313" key="2">
    <source>
        <dbReference type="EMBL" id="OMO66347.1"/>
    </source>
</evidence>
<dbReference type="PANTHER" id="PTHR31907">
    <property type="entry name" value="MLP-LIKE PROTEIN 423"/>
    <property type="match status" value="1"/>
</dbReference>
<dbReference type="AlphaFoldDB" id="A0A1R3H7M4"/>
<dbReference type="STRING" id="93759.A0A1R3H7M4"/>
<dbReference type="SUPFAM" id="SSF55961">
    <property type="entry name" value="Bet v1-like"/>
    <property type="match status" value="1"/>
</dbReference>
<dbReference type="CDD" id="cd07816">
    <property type="entry name" value="Bet_v1-like"/>
    <property type="match status" value="1"/>
</dbReference>
<reference evidence="3" key="1">
    <citation type="submission" date="2013-09" db="EMBL/GenBank/DDBJ databases">
        <title>Corchorus olitorius genome sequencing.</title>
        <authorList>
            <person name="Alam M."/>
            <person name="Haque M.S."/>
            <person name="Islam M.S."/>
            <person name="Emdad E.M."/>
            <person name="Islam M.M."/>
            <person name="Ahmed B."/>
            <person name="Halim A."/>
            <person name="Hossen Q.M.M."/>
            <person name="Hossain M.Z."/>
            <person name="Ahmed R."/>
            <person name="Khan M.M."/>
            <person name="Islam R."/>
            <person name="Rashid M.M."/>
            <person name="Khan S.A."/>
            <person name="Rahman M.S."/>
            <person name="Alam M."/>
            <person name="Yahiya A.S."/>
            <person name="Khan M.S."/>
            <person name="Azam M.S."/>
            <person name="Haque T."/>
            <person name="Lashkar M.Z.H."/>
            <person name="Akhand A.I."/>
            <person name="Morshed G."/>
            <person name="Roy S."/>
            <person name="Uddin K.S."/>
            <person name="Rabeya T."/>
            <person name="Hossain A.S."/>
            <person name="Chowdhury A."/>
            <person name="Snigdha A.R."/>
            <person name="Mortoza M.S."/>
            <person name="Matin S.A."/>
            <person name="Hoque S.M.E."/>
            <person name="Islam M.K."/>
            <person name="Roy D.K."/>
            <person name="Haider R."/>
            <person name="Moosa M.M."/>
            <person name="Elias S.M."/>
            <person name="Hasan A.M."/>
            <person name="Jahan S."/>
            <person name="Shafiuddin M."/>
            <person name="Mahmood N."/>
            <person name="Shommy N.S."/>
        </authorList>
    </citation>
    <scope>NUCLEOTIDE SEQUENCE [LARGE SCALE GENOMIC DNA]</scope>
    <source>
        <strain evidence="3">cv. O-4</strain>
    </source>
</reference>
<protein>
    <recommendedName>
        <fullName evidence="1">Bet v I/Major latex protein domain-containing protein</fullName>
    </recommendedName>
</protein>
<sequence>MSSLIGKEEIDIELNAPADKFFDMICNTPNQVSDASADNIQKCDAVNGDFGNNGVVLHWNYFHDGEPRVAKEAMEDIDRKNYSLSFRVFEGDLMKEFKSFILKLQSIPKSNQGEAGSIARWTFEYEKLHEGVAFPNSLLDFAKQVSKDVDSHLIQGV</sequence>
<dbReference type="Gene3D" id="3.30.530.20">
    <property type="match status" value="1"/>
</dbReference>
<keyword evidence="3" id="KW-1185">Reference proteome</keyword>
<dbReference type="InterPro" id="IPR051761">
    <property type="entry name" value="MLP-like_ligand-binding"/>
</dbReference>
<evidence type="ECO:0000313" key="3">
    <source>
        <dbReference type="Proteomes" id="UP000187203"/>
    </source>
</evidence>
<dbReference type="GO" id="GO:0006952">
    <property type="term" value="P:defense response"/>
    <property type="evidence" value="ECO:0007669"/>
    <property type="project" value="InterPro"/>
</dbReference>
<organism evidence="2 3">
    <name type="scientific">Corchorus olitorius</name>
    <dbReference type="NCBI Taxonomy" id="93759"/>
    <lineage>
        <taxon>Eukaryota</taxon>
        <taxon>Viridiplantae</taxon>
        <taxon>Streptophyta</taxon>
        <taxon>Embryophyta</taxon>
        <taxon>Tracheophyta</taxon>
        <taxon>Spermatophyta</taxon>
        <taxon>Magnoliopsida</taxon>
        <taxon>eudicotyledons</taxon>
        <taxon>Gunneridae</taxon>
        <taxon>Pentapetalae</taxon>
        <taxon>rosids</taxon>
        <taxon>malvids</taxon>
        <taxon>Malvales</taxon>
        <taxon>Malvaceae</taxon>
        <taxon>Grewioideae</taxon>
        <taxon>Apeibeae</taxon>
        <taxon>Corchorus</taxon>
    </lineage>
</organism>
<dbReference type="InterPro" id="IPR023393">
    <property type="entry name" value="START-like_dom_sf"/>
</dbReference>
<dbReference type="Pfam" id="PF00407">
    <property type="entry name" value="Bet_v_1"/>
    <property type="match status" value="1"/>
</dbReference>
<evidence type="ECO:0000259" key="1">
    <source>
        <dbReference type="SMART" id="SM01037"/>
    </source>
</evidence>
<dbReference type="EMBL" id="AWUE01020758">
    <property type="protein sequence ID" value="OMO66347.1"/>
    <property type="molecule type" value="Genomic_DNA"/>
</dbReference>
<dbReference type="Proteomes" id="UP000187203">
    <property type="component" value="Unassembled WGS sequence"/>
</dbReference>
<name>A0A1R3H7M4_9ROSI</name>
<proteinExistence type="predicted"/>